<evidence type="ECO:0000259" key="7">
    <source>
        <dbReference type="Pfam" id="PF22799"/>
    </source>
</evidence>
<dbReference type="InterPro" id="IPR051153">
    <property type="entry name" value="Yeast_CWMannoprotein_PIR"/>
</dbReference>
<evidence type="ECO:0000256" key="5">
    <source>
        <dbReference type="ARBA" id="ARBA00038219"/>
    </source>
</evidence>
<sequence>MKYSASVLATLASAVMAMPQAGSAALAPKEAAPAGCQTSYSGNFGITIVGLGKRSLETRSNCGQKGALDLTLKDSVLTDSQGRIGSIVANYQFQFDGPPQSGVIYTSGFSVCGNGSLALGGSTTFYQCQSGDFSNLYDRSWALSHPPERPPLRLRRPCSLRQHRWNHHGRHHCRYRHR</sequence>
<gene>
    <name evidence="8" type="ORF">CGGC5_10755</name>
</gene>
<keyword evidence="4 6" id="KW-0732">Signal</keyword>
<dbReference type="PANTHER" id="PTHR47254">
    <property type="entry name" value="CELL WALL MANNOPROTEIN CIS3-RELATED"/>
    <property type="match status" value="1"/>
</dbReference>
<organism evidence="8">
    <name type="scientific">Colletotrichum fructicola (strain Nara gc5)</name>
    <name type="common">Anthracnose fungus</name>
    <name type="synonym">Colletotrichum gloeosporioides (strain Nara gc5)</name>
    <dbReference type="NCBI Taxonomy" id="1213859"/>
    <lineage>
        <taxon>Eukaryota</taxon>
        <taxon>Fungi</taxon>
        <taxon>Dikarya</taxon>
        <taxon>Ascomycota</taxon>
        <taxon>Pezizomycotina</taxon>
        <taxon>Sordariomycetes</taxon>
        <taxon>Hypocreomycetidae</taxon>
        <taxon>Glomerellales</taxon>
        <taxon>Glomerellaceae</taxon>
        <taxon>Colletotrichum</taxon>
        <taxon>Colletotrichum gloeosporioides species complex</taxon>
    </lineage>
</organism>
<accession>L2FQN5</accession>
<evidence type="ECO:0000256" key="6">
    <source>
        <dbReference type="SAM" id="SignalP"/>
    </source>
</evidence>
<dbReference type="AlphaFoldDB" id="L2FQN5"/>
<name>L2FQN5_COLFN</name>
<keyword evidence="3" id="KW-0964">Secreted</keyword>
<feature type="domain" description="Cell wall mannoprotein PIR1-like C-terminal" evidence="7">
    <location>
        <begin position="76"/>
        <end position="142"/>
    </location>
</feature>
<feature type="chain" id="PRO_5003958892" evidence="6">
    <location>
        <begin position="18"/>
        <end position="178"/>
    </location>
</feature>
<evidence type="ECO:0000256" key="3">
    <source>
        <dbReference type="ARBA" id="ARBA00022525"/>
    </source>
</evidence>
<dbReference type="HOGENOM" id="CLU_039662_2_0_1"/>
<evidence type="ECO:0000256" key="1">
    <source>
        <dbReference type="ARBA" id="ARBA00004191"/>
    </source>
</evidence>
<dbReference type="GO" id="GO:0031505">
    <property type="term" value="P:fungal-type cell wall organization"/>
    <property type="evidence" value="ECO:0007669"/>
    <property type="project" value="TreeGrafter"/>
</dbReference>
<dbReference type="GO" id="GO:0005199">
    <property type="term" value="F:structural constituent of cell wall"/>
    <property type="evidence" value="ECO:0007669"/>
    <property type="project" value="TreeGrafter"/>
</dbReference>
<feature type="signal peptide" evidence="6">
    <location>
        <begin position="1"/>
        <end position="17"/>
    </location>
</feature>
<keyword evidence="2" id="KW-0134">Cell wall</keyword>
<dbReference type="Pfam" id="PF22799">
    <property type="entry name" value="PIR1-like_C"/>
    <property type="match status" value="1"/>
</dbReference>
<dbReference type="PANTHER" id="PTHR47254:SF1">
    <property type="entry name" value="CELL WALL MANNOPROTEIN CIS3-RELATED"/>
    <property type="match status" value="1"/>
</dbReference>
<evidence type="ECO:0000256" key="4">
    <source>
        <dbReference type="ARBA" id="ARBA00022729"/>
    </source>
</evidence>
<protein>
    <submittedName>
        <fullName evidence="8">Covalently-linked cell wall protein</fullName>
    </submittedName>
</protein>
<dbReference type="GO" id="GO:0009277">
    <property type="term" value="C:fungal-type cell wall"/>
    <property type="evidence" value="ECO:0007669"/>
    <property type="project" value="TreeGrafter"/>
</dbReference>
<evidence type="ECO:0000313" key="8">
    <source>
        <dbReference type="EMBL" id="ELA28672.1"/>
    </source>
</evidence>
<reference evidence="8" key="1">
    <citation type="submission" date="2012-08" db="EMBL/GenBank/DDBJ databases">
        <title>Genome analysis of Colletotrichum orbiculare and Colletotrichum fructicola.</title>
        <authorList>
            <person name="Gan P.H.P."/>
            <person name="Ikeda K."/>
            <person name="Irieda H."/>
            <person name="Narusaka M."/>
            <person name="O'Connell R.J."/>
            <person name="Narusaka Y."/>
            <person name="Takano Y."/>
            <person name="Kubo Y."/>
            <person name="Shirasu K."/>
        </authorList>
    </citation>
    <scope>NUCLEOTIDE SEQUENCE</scope>
    <source>
        <strain evidence="8">Nara gc5</strain>
    </source>
</reference>
<comment type="subcellular location">
    <subcellularLocation>
        <location evidence="1">Secreted</location>
        <location evidence="1">Cell wall</location>
    </subcellularLocation>
</comment>
<evidence type="ECO:0000256" key="2">
    <source>
        <dbReference type="ARBA" id="ARBA00022512"/>
    </source>
</evidence>
<comment type="similarity">
    <text evidence="5">Belongs to the PIR protein family.</text>
</comment>
<dbReference type="STRING" id="1213859.L2FQN5"/>
<proteinExistence type="inferred from homology"/>
<dbReference type="InterPro" id="IPR054508">
    <property type="entry name" value="PIR1-like_C"/>
</dbReference>
<dbReference type="EMBL" id="KB020907">
    <property type="protein sequence ID" value="ELA28672.1"/>
    <property type="molecule type" value="Genomic_DNA"/>
</dbReference>